<evidence type="ECO:0000256" key="7">
    <source>
        <dbReference type="ARBA" id="ARBA00023128"/>
    </source>
</evidence>
<evidence type="ECO:0000313" key="16">
    <source>
        <dbReference type="Proteomes" id="UP000290189"/>
    </source>
</evidence>
<geneLocation type="mitochondrion" evidence="14"/>
<evidence type="ECO:0000256" key="6">
    <source>
        <dbReference type="ARBA" id="ARBA00022982"/>
    </source>
</evidence>
<dbReference type="EMBL" id="CDSF01000035">
    <property type="protein sequence ID" value="CEO95754.1"/>
    <property type="molecule type" value="Genomic_DNA"/>
</dbReference>
<evidence type="ECO:0000256" key="8">
    <source>
        <dbReference type="ARBA" id="ARBA00023136"/>
    </source>
</evidence>
<evidence type="ECO:0000313" key="13">
    <source>
        <dbReference type="EMBL" id="CEO95754.1"/>
    </source>
</evidence>
<reference evidence="13 15" key="1">
    <citation type="submission" date="2015-02" db="EMBL/GenBank/DDBJ databases">
        <authorList>
            <person name="Chooi Y.-H."/>
        </authorList>
    </citation>
    <scope>NUCLEOTIDE SEQUENCE [LARGE SCALE GENOMIC DNA]</scope>
    <source>
        <strain evidence="13">E3</strain>
    </source>
</reference>
<dbReference type="PANTHER" id="PTHR15336">
    <property type="entry name" value="UBIQUINOL-CYTOCHROME C REDUCTASE COMPLEX 7.8 KDA PROTEIN"/>
    <property type="match status" value="1"/>
</dbReference>
<keyword evidence="3 10" id="KW-0813">Transport</keyword>
<dbReference type="PANTHER" id="PTHR15336:SF0">
    <property type="entry name" value="CYTOCHROME B-C1 COMPLEX SUBUNIT 6, MITOCHONDRIAL"/>
    <property type="match status" value="1"/>
</dbReference>
<dbReference type="Gene3D" id="1.10.287.20">
    <property type="entry name" value="Ubiquinol-cytochrome C reductase hinge domain"/>
    <property type="match status" value="1"/>
</dbReference>
<dbReference type="Proteomes" id="UP000039324">
    <property type="component" value="Unassembled WGS sequence"/>
</dbReference>
<evidence type="ECO:0000256" key="2">
    <source>
        <dbReference type="ARBA" id="ARBA00006498"/>
    </source>
</evidence>
<feature type="domain" description="Ubiquinol-cytochrome C reductase hinge" evidence="12">
    <location>
        <begin position="5"/>
        <end position="66"/>
    </location>
</feature>
<proteinExistence type="inferred from homology"/>
<dbReference type="SUPFAM" id="SSF81531">
    <property type="entry name" value="Non-heme 11 kDa protein of cytochrome bc1 complex (Ubiquinol-cytochrome c reductase)"/>
    <property type="match status" value="1"/>
</dbReference>
<dbReference type="GO" id="GO:0006122">
    <property type="term" value="P:mitochondrial electron transport, ubiquinol to cytochrome c"/>
    <property type="evidence" value="ECO:0007669"/>
    <property type="project" value="InterPro"/>
</dbReference>
<evidence type="ECO:0000313" key="14">
    <source>
        <dbReference type="EMBL" id="SPR00007.1"/>
    </source>
</evidence>
<comment type="subcellular location">
    <subcellularLocation>
        <location evidence="1">Mitochondrion inner membrane</location>
        <topology evidence="1">Peripheral membrane protein</topology>
        <orientation evidence="1">Intermembrane side</orientation>
    </subcellularLocation>
</comment>
<sequence length="66" mass="7709">MSSEDPKPQIDKDCHHHCVQLYKAYEACAKRIEGDESGEKNCNGYIYKYWHCTDHCMAPKLFSLLK</sequence>
<dbReference type="EMBL" id="OVEO01000013">
    <property type="protein sequence ID" value="SPR00007.1"/>
    <property type="molecule type" value="Genomic_DNA"/>
</dbReference>
<evidence type="ECO:0000256" key="10">
    <source>
        <dbReference type="PIRNR" id="PIRNR000019"/>
    </source>
</evidence>
<name>A0A0G4IKR6_PLABS</name>
<dbReference type="Pfam" id="PF02320">
    <property type="entry name" value="UCR_hinge"/>
    <property type="match status" value="1"/>
</dbReference>
<protein>
    <recommendedName>
        <fullName evidence="10">Cytochrome b-c1 complex subunit 6</fullName>
    </recommendedName>
</protein>
<dbReference type="PIRSF" id="PIRSF000019">
    <property type="entry name" value="Bc1_11K"/>
    <property type="match status" value="1"/>
</dbReference>
<evidence type="ECO:0000256" key="1">
    <source>
        <dbReference type="ARBA" id="ARBA00004137"/>
    </source>
</evidence>
<evidence type="ECO:0000256" key="4">
    <source>
        <dbReference type="ARBA" id="ARBA00022660"/>
    </source>
</evidence>
<evidence type="ECO:0000256" key="5">
    <source>
        <dbReference type="ARBA" id="ARBA00022792"/>
    </source>
</evidence>
<feature type="disulfide bond" evidence="11">
    <location>
        <begin position="14"/>
        <end position="56"/>
    </location>
</feature>
<dbReference type="AlphaFoldDB" id="A0A0G4IKR6"/>
<accession>A0A0G4IKR6</accession>
<keyword evidence="7 10" id="KW-0496">Mitochondrion</keyword>
<dbReference type="OMA" id="ACDGQYF"/>
<keyword evidence="5 10" id="KW-0999">Mitochondrion inner membrane</keyword>
<dbReference type="InterPro" id="IPR036811">
    <property type="entry name" value="Ubol_cytC_Rdtase_hinge_dom_sf"/>
</dbReference>
<comment type="function">
    <text evidence="10">Component of the ubiquinol-cytochrome c oxidoreductase, a multisubunit transmembrane complex that is part of the mitochondrial electron transport chain which drives oxidative phosphorylation.</text>
</comment>
<reference evidence="14 16" key="2">
    <citation type="submission" date="2018-03" db="EMBL/GenBank/DDBJ databases">
        <authorList>
            <person name="Fogelqvist J."/>
        </authorList>
    </citation>
    <scope>NUCLEOTIDE SEQUENCE [LARGE SCALE GENOMIC DNA]</scope>
</reference>
<keyword evidence="9 11" id="KW-1015">Disulfide bond</keyword>
<evidence type="ECO:0000256" key="11">
    <source>
        <dbReference type="PIRSR" id="PIRSR000019-1"/>
    </source>
</evidence>
<dbReference type="Proteomes" id="UP000290189">
    <property type="component" value="Unassembled WGS sequence"/>
</dbReference>
<keyword evidence="4 10" id="KW-0679">Respiratory chain</keyword>
<evidence type="ECO:0000256" key="3">
    <source>
        <dbReference type="ARBA" id="ARBA00022448"/>
    </source>
</evidence>
<keyword evidence="6 10" id="KW-0249">Electron transport</keyword>
<keyword evidence="8 10" id="KW-0472">Membrane</keyword>
<dbReference type="FunFam" id="1.10.287.20:FF:000001">
    <property type="entry name" value="Cytochrome b-c1 complex subunit 6"/>
    <property type="match status" value="1"/>
</dbReference>
<dbReference type="STRING" id="37360.A0A0G4IKR6"/>
<keyword evidence="15" id="KW-1185">Reference proteome</keyword>
<comment type="similarity">
    <text evidence="2 10">Belongs to the UQCRH/QCR6 family.</text>
</comment>
<organism evidence="13 15">
    <name type="scientific">Plasmodiophora brassicae</name>
    <name type="common">Clubroot disease agent</name>
    <dbReference type="NCBI Taxonomy" id="37360"/>
    <lineage>
        <taxon>Eukaryota</taxon>
        <taxon>Sar</taxon>
        <taxon>Rhizaria</taxon>
        <taxon>Endomyxa</taxon>
        <taxon>Phytomyxea</taxon>
        <taxon>Plasmodiophorida</taxon>
        <taxon>Plasmodiophoridae</taxon>
        <taxon>Plasmodiophora</taxon>
    </lineage>
</organism>
<evidence type="ECO:0000313" key="15">
    <source>
        <dbReference type="Proteomes" id="UP000039324"/>
    </source>
</evidence>
<dbReference type="InterPro" id="IPR023184">
    <property type="entry name" value="Ubol_cytC_Rdtase_hinge_dom"/>
</dbReference>
<feature type="disulfide bond" evidence="11">
    <location>
        <begin position="28"/>
        <end position="42"/>
    </location>
</feature>
<evidence type="ECO:0000256" key="9">
    <source>
        <dbReference type="ARBA" id="ARBA00023157"/>
    </source>
</evidence>
<dbReference type="OrthoDB" id="405848at2759"/>
<gene>
    <name evidence="13" type="ORF">PBRA_004467</name>
    <name evidence="14" type="ORF">PLBR_LOCUS7222</name>
</gene>
<dbReference type="GO" id="GO:0005743">
    <property type="term" value="C:mitochondrial inner membrane"/>
    <property type="evidence" value="ECO:0007669"/>
    <property type="project" value="UniProtKB-SubCell"/>
</dbReference>
<evidence type="ECO:0000259" key="12">
    <source>
        <dbReference type="Pfam" id="PF02320"/>
    </source>
</evidence>
<dbReference type="InterPro" id="IPR003422">
    <property type="entry name" value="Cyt_b-c1_6"/>
</dbReference>